<evidence type="ECO:0000256" key="16">
    <source>
        <dbReference type="PIRSR" id="PIRSR006337-3"/>
    </source>
</evidence>
<evidence type="ECO:0000256" key="8">
    <source>
        <dbReference type="ARBA" id="ARBA00023277"/>
    </source>
</evidence>
<dbReference type="EMBL" id="JACHBU010000003">
    <property type="protein sequence ID" value="MBB6508557.1"/>
    <property type="molecule type" value="Genomic_DNA"/>
</dbReference>
<evidence type="ECO:0000256" key="17">
    <source>
        <dbReference type="SAM" id="MobiDB-lite"/>
    </source>
</evidence>
<dbReference type="SUPFAM" id="SSF81296">
    <property type="entry name" value="E set domains"/>
    <property type="match status" value="1"/>
</dbReference>
<evidence type="ECO:0000313" key="20">
    <source>
        <dbReference type="Proteomes" id="UP000585437"/>
    </source>
</evidence>
<evidence type="ECO:0000256" key="15">
    <source>
        <dbReference type="PIRSR" id="PIRSR006337-1"/>
    </source>
</evidence>
<dbReference type="GO" id="GO:0005737">
    <property type="term" value="C:cytoplasm"/>
    <property type="evidence" value="ECO:0007669"/>
    <property type="project" value="UniProtKB-SubCell"/>
</dbReference>
<feature type="domain" description="Glycosyl hydrolase family 13 catalytic" evidence="18">
    <location>
        <begin position="141"/>
        <end position="487"/>
    </location>
</feature>
<keyword evidence="8" id="KW-0119">Carbohydrate metabolism</keyword>
<dbReference type="Gene3D" id="2.60.40.1180">
    <property type="entry name" value="Golgi alpha-mannosidase II"/>
    <property type="match status" value="1"/>
</dbReference>
<dbReference type="GO" id="GO:0033942">
    <property type="term" value="F:4-alpha-D-(1-&gt;4)-alpha-D-glucanotrehalose trehalohydrolase activity"/>
    <property type="evidence" value="ECO:0007669"/>
    <property type="project" value="UniProtKB-EC"/>
</dbReference>
<evidence type="ECO:0000313" key="19">
    <source>
        <dbReference type="EMBL" id="MBB6508557.1"/>
    </source>
</evidence>
<dbReference type="InterPro" id="IPR017853">
    <property type="entry name" value="GH"/>
</dbReference>
<evidence type="ECO:0000256" key="4">
    <source>
        <dbReference type="ARBA" id="ARBA00012268"/>
    </source>
</evidence>
<name>A0A7X0JKK5_9HYPH</name>
<accession>A0A7X0JKK5</accession>
<dbReference type="SUPFAM" id="SSF51445">
    <property type="entry name" value="(Trans)glycosidases"/>
    <property type="match status" value="1"/>
</dbReference>
<sequence length="627" mass="68785">MSLTRDFTPYDSRRTASGHVSSGAPVRRSFPKSWGAEHVGENSVLFRLWAPDIERLRLRIAGRNREMLPAGQGWFTLTVEGVEPGTPYQFVMPDGKAFADPASRAQDGGVDGHSMIVDPAFYRWNMPAWKGHAWEEAVIYEMHIGTFTAEGTFRAAASRLADLADLGFTVIQLMPVSEFPGDRGWGYDSALPYAPHHAYGSPDDMKAFVDAAHRVGLSVMLDVVYNHFGPAGNLIVSNIPSFFDPQFITPWGPSINFAQPAVRAFFIENALYWLEEFNLDGLRIDAVDEILDETSEKHILVELAERVHSETTGRRRHLVMEDHRAILRNPERGGTPDAFVAGWNNDAYHAAHVIATGEAVGHAAPFAAQPVAKLAACLAHGGMPSQDDDEQDARSDADAGGSSPLTSYIHFLQNHDHVGNRAHGERLISLSEPGLLDVMTSMLLLSPQVPMMFMGEEYGEVQPFAFFAEYEGDIAMTTWANRLIEAEKFGGLPEGVTEPWQLDNPNAPEAFEKSKLRWERRDTAEGSAAYGKIRDLIGKRREHVVPGLSGMPHSVGRVLASAPETIAIDWQLSDRLVQLRANLSASEVEAPGISGFVIHRVPETVVADGTGPLVMPATSLLAAISRH</sequence>
<comment type="catalytic activity">
    <reaction evidence="12 14">
        <text>hydrolysis of (1-&gt;4)-alpha-D-glucosidic linkage in 4-alpha-D-[(1-&gt;4)-alpha-D-glucanosyl]n trehalose to yield trehalose and (1-&gt;4)-alpha-D-glucan.</text>
        <dbReference type="EC" id="3.2.1.141"/>
    </reaction>
</comment>
<comment type="pathway">
    <text evidence="2 14">Glycan biosynthesis; trehalose biosynthesis.</text>
</comment>
<comment type="subcellular location">
    <subcellularLocation>
        <location evidence="1 15">Cytoplasm</location>
    </subcellularLocation>
</comment>
<organism evidence="19 20">
    <name type="scientific">Rhizobium soli</name>
    <dbReference type="NCBI Taxonomy" id="424798"/>
    <lineage>
        <taxon>Bacteria</taxon>
        <taxon>Pseudomonadati</taxon>
        <taxon>Pseudomonadota</taxon>
        <taxon>Alphaproteobacteria</taxon>
        <taxon>Hyphomicrobiales</taxon>
        <taxon>Rhizobiaceae</taxon>
        <taxon>Rhizobium/Agrobacterium group</taxon>
        <taxon>Rhizobium</taxon>
    </lineage>
</organism>
<evidence type="ECO:0000256" key="14">
    <source>
        <dbReference type="PIRNR" id="PIRNR006337"/>
    </source>
</evidence>
<keyword evidence="7 14" id="KW-0378">Hydrolase</keyword>
<evidence type="ECO:0000256" key="11">
    <source>
        <dbReference type="ARBA" id="ARBA00033284"/>
    </source>
</evidence>
<dbReference type="EC" id="3.2.1.141" evidence="4 13"/>
<evidence type="ECO:0000256" key="2">
    <source>
        <dbReference type="ARBA" id="ARBA00005199"/>
    </source>
</evidence>
<dbReference type="RefSeq" id="WP_184654495.1">
    <property type="nucleotide sequence ID" value="NZ_JACHBU010000003.1"/>
</dbReference>
<protein>
    <recommendedName>
        <fullName evidence="5 13">Malto-oligosyltrehalose trehalohydrolase</fullName>
        <shortName evidence="14">MTHase</shortName>
        <ecNumber evidence="4 13">3.2.1.141</ecNumber>
    </recommendedName>
    <alternativeName>
        <fullName evidence="11 14">4-alpha-D-((1-&gt;4)-alpha-D-glucano)trehalose trehalohydrolase</fullName>
    </alternativeName>
    <alternativeName>
        <fullName evidence="10 14">Maltooligosyl trehalose trehalohydrolase</fullName>
    </alternativeName>
</protein>
<dbReference type="PANTHER" id="PTHR43651:SF11">
    <property type="entry name" value="MALTO-OLIGOSYLTREHALOSE TREHALOHYDROLASE"/>
    <property type="match status" value="1"/>
</dbReference>
<dbReference type="Proteomes" id="UP000585437">
    <property type="component" value="Unassembled WGS sequence"/>
</dbReference>
<evidence type="ECO:0000259" key="18">
    <source>
        <dbReference type="SMART" id="SM00642"/>
    </source>
</evidence>
<feature type="region of interest" description="Disordered" evidence="17">
    <location>
        <begin position="1"/>
        <end position="27"/>
    </location>
</feature>
<dbReference type="CDD" id="cd02853">
    <property type="entry name" value="E_set_MTHase_like_N"/>
    <property type="match status" value="1"/>
</dbReference>
<evidence type="ECO:0000256" key="3">
    <source>
        <dbReference type="ARBA" id="ARBA00008061"/>
    </source>
</evidence>
<feature type="region of interest" description="Disordered" evidence="17">
    <location>
        <begin position="381"/>
        <end position="401"/>
    </location>
</feature>
<dbReference type="Gene3D" id="2.60.40.10">
    <property type="entry name" value="Immunoglobulins"/>
    <property type="match status" value="1"/>
</dbReference>
<evidence type="ECO:0000256" key="6">
    <source>
        <dbReference type="ARBA" id="ARBA00022490"/>
    </source>
</evidence>
<proteinExistence type="inferred from homology"/>
<dbReference type="PANTHER" id="PTHR43651">
    <property type="entry name" value="1,4-ALPHA-GLUCAN-BRANCHING ENZYME"/>
    <property type="match status" value="1"/>
</dbReference>
<dbReference type="Gene3D" id="3.20.20.80">
    <property type="entry name" value="Glycosidases"/>
    <property type="match status" value="1"/>
</dbReference>
<dbReference type="InterPro" id="IPR006047">
    <property type="entry name" value="GH13_cat_dom"/>
</dbReference>
<dbReference type="SMART" id="SM00642">
    <property type="entry name" value="Aamy"/>
    <property type="match status" value="1"/>
</dbReference>
<evidence type="ECO:0000256" key="1">
    <source>
        <dbReference type="ARBA" id="ARBA00004496"/>
    </source>
</evidence>
<evidence type="ECO:0000256" key="5">
    <source>
        <dbReference type="ARBA" id="ARBA00015938"/>
    </source>
</evidence>
<dbReference type="GO" id="GO:0005992">
    <property type="term" value="P:trehalose biosynthetic process"/>
    <property type="evidence" value="ECO:0007669"/>
    <property type="project" value="UniProtKB-UniRule"/>
</dbReference>
<dbReference type="Pfam" id="PF00128">
    <property type="entry name" value="Alpha-amylase"/>
    <property type="match status" value="1"/>
</dbReference>
<dbReference type="PIRSF" id="PIRSF006337">
    <property type="entry name" value="Trehalose_TreZ"/>
    <property type="match status" value="1"/>
</dbReference>
<evidence type="ECO:0000256" key="12">
    <source>
        <dbReference type="ARBA" id="ARBA00034013"/>
    </source>
</evidence>
<evidence type="ECO:0000256" key="9">
    <source>
        <dbReference type="ARBA" id="ARBA00023295"/>
    </source>
</evidence>
<comment type="caution">
    <text evidence="19">The sequence shown here is derived from an EMBL/GenBank/DDBJ whole genome shotgun (WGS) entry which is preliminary data.</text>
</comment>
<feature type="active site" description="Nucleophile" evidence="15">
    <location>
        <position position="285"/>
    </location>
</feature>
<dbReference type="AlphaFoldDB" id="A0A7X0JKK5"/>
<dbReference type="CDD" id="cd11325">
    <property type="entry name" value="AmyAc_GTHase"/>
    <property type="match status" value="1"/>
</dbReference>
<keyword evidence="9 14" id="KW-0326">Glycosidase</keyword>
<feature type="site" description="Transition state stabilizer" evidence="16">
    <location>
        <position position="416"/>
    </location>
</feature>
<keyword evidence="6" id="KW-0963">Cytoplasm</keyword>
<reference evidence="19 20" key="1">
    <citation type="submission" date="2020-08" db="EMBL/GenBank/DDBJ databases">
        <title>The Agave Microbiome: Exploring the role of microbial communities in plant adaptations to desert environments.</title>
        <authorList>
            <person name="Partida-Martinez L.P."/>
        </authorList>
    </citation>
    <scope>NUCLEOTIDE SEQUENCE [LARGE SCALE GENOMIC DNA]</scope>
    <source>
        <strain evidence="19 20">AS3.12</strain>
    </source>
</reference>
<dbReference type="InterPro" id="IPR013780">
    <property type="entry name" value="Glyco_hydro_b"/>
</dbReference>
<dbReference type="NCBIfam" id="TIGR02402">
    <property type="entry name" value="trehalose_TreZ"/>
    <property type="match status" value="1"/>
</dbReference>
<gene>
    <name evidence="19" type="ORF">F4695_001906</name>
</gene>
<dbReference type="InterPro" id="IPR012768">
    <property type="entry name" value="Trehalose_TreZ"/>
</dbReference>
<comment type="similarity">
    <text evidence="3 14">Belongs to the glycosyl hydrolase 13 family.</text>
</comment>
<dbReference type="InterPro" id="IPR013783">
    <property type="entry name" value="Ig-like_fold"/>
</dbReference>
<dbReference type="InterPro" id="IPR014756">
    <property type="entry name" value="Ig_E-set"/>
</dbReference>
<dbReference type="UniPathway" id="UPA00299"/>
<feature type="active site" description="Proton donor" evidence="15">
    <location>
        <position position="321"/>
    </location>
</feature>
<evidence type="ECO:0000256" key="10">
    <source>
        <dbReference type="ARBA" id="ARBA00032057"/>
    </source>
</evidence>
<dbReference type="Gene3D" id="1.10.10.760">
    <property type="entry name" value="E-set domains of sugar-utilizing enzymes"/>
    <property type="match status" value="1"/>
</dbReference>
<keyword evidence="20" id="KW-1185">Reference proteome</keyword>
<evidence type="ECO:0000256" key="13">
    <source>
        <dbReference type="NCBIfam" id="TIGR02402"/>
    </source>
</evidence>
<evidence type="ECO:0000256" key="7">
    <source>
        <dbReference type="ARBA" id="ARBA00022801"/>
    </source>
</evidence>
<dbReference type="InterPro" id="IPR044901">
    <property type="entry name" value="Trehalose_TreZ_E-set_sf"/>
</dbReference>